<organism evidence="1 2">
    <name type="scientific">Sphingomonas suaedae</name>
    <dbReference type="NCBI Taxonomy" id="2599297"/>
    <lineage>
        <taxon>Bacteria</taxon>
        <taxon>Pseudomonadati</taxon>
        <taxon>Pseudomonadota</taxon>
        <taxon>Alphaproteobacteria</taxon>
        <taxon>Sphingomonadales</taxon>
        <taxon>Sphingomonadaceae</taxon>
        <taxon>Sphingomonas</taxon>
    </lineage>
</organism>
<name>A0A518RH16_9SPHN</name>
<dbReference type="AlphaFoldDB" id="A0A518RH16"/>
<dbReference type="Pfam" id="PF12686">
    <property type="entry name" value="DUF3800"/>
    <property type="match status" value="1"/>
</dbReference>
<accession>A0A518RH16</accession>
<dbReference type="RefSeq" id="WP_145847655.1">
    <property type="nucleotide sequence ID" value="NZ_CP042239.1"/>
</dbReference>
<dbReference type="InterPro" id="IPR024524">
    <property type="entry name" value="DUF3800"/>
</dbReference>
<keyword evidence="2" id="KW-1185">Reference proteome</keyword>
<dbReference type="Proteomes" id="UP000318055">
    <property type="component" value="Chromosome"/>
</dbReference>
<sequence>MIDVNPLRDAILAAHDLSNVDEVYTFYYDETNNVRKLHLTPDGMNIRRPDCFVLGGIVHPGLPRPIDLGELRRVFRLQPSAREIKLKHLGGGEFRELLGCEKVELFLDWLTAQGFLVHYQVTDVLYWSTVDIVDSILTEMGKPRLIAMHLPIKDSLYTVLRDDVDGTAELLGRYSYPDVGRERRAAFVAELLDLVEYREHMLEHFPFYMLKGVLQAARGLDALPYLEDETPNVLIDGFGTFFSNRLCLFKNARHILDDEKQIEAYLEALGLCDGAVPLRHYRFANSQSEEGVQLSDLVAGLLGKLFTYVNRTPLDELAEDMAELSDRQRRSLKLLSRLLDRSTDECPAFAQYVISAEDQQRADFVLNVSTGGM</sequence>
<evidence type="ECO:0000313" key="2">
    <source>
        <dbReference type="Proteomes" id="UP000318055"/>
    </source>
</evidence>
<evidence type="ECO:0000313" key="1">
    <source>
        <dbReference type="EMBL" id="QDX26742.1"/>
    </source>
</evidence>
<reference evidence="1 2" key="1">
    <citation type="submission" date="2019-07" db="EMBL/GenBank/DDBJ databases">
        <title>Sphingomonas alkalisoli sp. nov., isolated from rhizosphere soil of Suaedae salsa.</title>
        <authorList>
            <person name="Zhang H."/>
            <person name="Xu L."/>
            <person name="Zhang J.-X."/>
            <person name="Sun J.-Q."/>
        </authorList>
    </citation>
    <scope>NUCLEOTIDE SEQUENCE [LARGE SCALE GENOMIC DNA]</scope>
    <source>
        <strain evidence="1 2">XS-10</strain>
    </source>
</reference>
<evidence type="ECO:0008006" key="3">
    <source>
        <dbReference type="Google" id="ProtNLM"/>
    </source>
</evidence>
<dbReference type="OrthoDB" id="7541663at2"/>
<gene>
    <name evidence="1" type="ORF">FPZ54_12465</name>
</gene>
<dbReference type="KEGG" id="ssua:FPZ54_12465"/>
<dbReference type="EMBL" id="CP042239">
    <property type="protein sequence ID" value="QDX26742.1"/>
    <property type="molecule type" value="Genomic_DNA"/>
</dbReference>
<protein>
    <recommendedName>
        <fullName evidence="3">DUF3800 domain-containing protein</fullName>
    </recommendedName>
</protein>
<proteinExistence type="predicted"/>